<dbReference type="AlphaFoldDB" id="A0BHT4"/>
<proteinExistence type="predicted"/>
<dbReference type="HOGENOM" id="CLU_3192479_0_0_1"/>
<evidence type="ECO:0000313" key="1">
    <source>
        <dbReference type="EMBL" id="CAK58101.1"/>
    </source>
</evidence>
<name>A0BHT4_PARTE</name>
<dbReference type="RefSeq" id="XP_001425499.1">
    <property type="nucleotide sequence ID" value="XM_001425462.1"/>
</dbReference>
<dbReference type="Proteomes" id="UP000000600">
    <property type="component" value="Unassembled WGS sequence"/>
</dbReference>
<dbReference type="InParanoid" id="A0BHT4"/>
<sequence length="46" mass="5343">MIVIGVDSEFTKSLQKQKKIMTVIIKEDQQEVNLKQHCQNLDLSKI</sequence>
<protein>
    <submittedName>
        <fullName evidence="1">Uncharacterized protein</fullName>
    </submittedName>
</protein>
<dbReference type="GeneID" id="5011292"/>
<keyword evidence="2" id="KW-1185">Reference proteome</keyword>
<gene>
    <name evidence="1" type="ORF">GSPATT00029137001</name>
</gene>
<dbReference type="EMBL" id="CT867996">
    <property type="protein sequence ID" value="CAK58101.1"/>
    <property type="molecule type" value="Genomic_DNA"/>
</dbReference>
<dbReference type="KEGG" id="ptm:GSPATT00029137001"/>
<accession>A0BHT4</accession>
<reference evidence="1 2" key="1">
    <citation type="journal article" date="2006" name="Nature">
        <title>Global trends of whole-genome duplications revealed by the ciliate Paramecium tetraurelia.</title>
        <authorList>
            <consortium name="Genoscope"/>
            <person name="Aury J.-M."/>
            <person name="Jaillon O."/>
            <person name="Duret L."/>
            <person name="Noel B."/>
            <person name="Jubin C."/>
            <person name="Porcel B.M."/>
            <person name="Segurens B."/>
            <person name="Daubin V."/>
            <person name="Anthouard V."/>
            <person name="Aiach N."/>
            <person name="Arnaiz O."/>
            <person name="Billaut A."/>
            <person name="Beisson J."/>
            <person name="Blanc I."/>
            <person name="Bouhouche K."/>
            <person name="Camara F."/>
            <person name="Duharcourt S."/>
            <person name="Guigo R."/>
            <person name="Gogendeau D."/>
            <person name="Katinka M."/>
            <person name="Keller A.-M."/>
            <person name="Kissmehl R."/>
            <person name="Klotz C."/>
            <person name="Koll F."/>
            <person name="Le Moue A."/>
            <person name="Lepere C."/>
            <person name="Malinsky S."/>
            <person name="Nowacki M."/>
            <person name="Nowak J.K."/>
            <person name="Plattner H."/>
            <person name="Poulain J."/>
            <person name="Ruiz F."/>
            <person name="Serrano V."/>
            <person name="Zagulski M."/>
            <person name="Dessen P."/>
            <person name="Betermier M."/>
            <person name="Weissenbach J."/>
            <person name="Scarpelli C."/>
            <person name="Schachter V."/>
            <person name="Sperling L."/>
            <person name="Meyer E."/>
            <person name="Cohen J."/>
            <person name="Wincker P."/>
        </authorList>
    </citation>
    <scope>NUCLEOTIDE SEQUENCE [LARGE SCALE GENOMIC DNA]</scope>
    <source>
        <strain evidence="1 2">Stock d4-2</strain>
    </source>
</reference>
<evidence type="ECO:0000313" key="2">
    <source>
        <dbReference type="Proteomes" id="UP000000600"/>
    </source>
</evidence>
<organism evidence="1 2">
    <name type="scientific">Paramecium tetraurelia</name>
    <dbReference type="NCBI Taxonomy" id="5888"/>
    <lineage>
        <taxon>Eukaryota</taxon>
        <taxon>Sar</taxon>
        <taxon>Alveolata</taxon>
        <taxon>Ciliophora</taxon>
        <taxon>Intramacronucleata</taxon>
        <taxon>Oligohymenophorea</taxon>
        <taxon>Peniculida</taxon>
        <taxon>Parameciidae</taxon>
        <taxon>Paramecium</taxon>
    </lineage>
</organism>